<dbReference type="Proteomes" id="UP000250043">
    <property type="component" value="Unassembled WGS sequence"/>
</dbReference>
<evidence type="ECO:0000313" key="1">
    <source>
        <dbReference type="EMBL" id="OCH84841.1"/>
    </source>
</evidence>
<gene>
    <name evidence="1" type="ORF">OBBRIDRAFT_373631</name>
</gene>
<keyword evidence="2" id="KW-1185">Reference proteome</keyword>
<protein>
    <submittedName>
        <fullName evidence="1">Uncharacterized protein</fullName>
    </submittedName>
</protein>
<proteinExistence type="predicted"/>
<dbReference type="EMBL" id="KV722629">
    <property type="protein sequence ID" value="OCH84841.1"/>
    <property type="molecule type" value="Genomic_DNA"/>
</dbReference>
<evidence type="ECO:0000313" key="2">
    <source>
        <dbReference type="Proteomes" id="UP000250043"/>
    </source>
</evidence>
<dbReference type="AlphaFoldDB" id="A0A8E2AHZ6"/>
<reference evidence="1 2" key="1">
    <citation type="submission" date="2016-07" db="EMBL/GenBank/DDBJ databases">
        <title>Draft genome of the white-rot fungus Obba rivulosa 3A-2.</title>
        <authorList>
            <consortium name="DOE Joint Genome Institute"/>
            <person name="Miettinen O."/>
            <person name="Riley R."/>
            <person name="Acob R."/>
            <person name="Barry K."/>
            <person name="Cullen D."/>
            <person name="De Vries R."/>
            <person name="Hainaut M."/>
            <person name="Hatakka A."/>
            <person name="Henrissat B."/>
            <person name="Hilden K."/>
            <person name="Kuo R."/>
            <person name="Labutti K."/>
            <person name="Lipzen A."/>
            <person name="Makela M.R."/>
            <person name="Sandor L."/>
            <person name="Spatafora J.W."/>
            <person name="Grigoriev I.V."/>
            <person name="Hibbett D.S."/>
        </authorList>
    </citation>
    <scope>NUCLEOTIDE SEQUENCE [LARGE SCALE GENOMIC DNA]</scope>
    <source>
        <strain evidence="1 2">3A-2</strain>
    </source>
</reference>
<dbReference type="OrthoDB" id="2734540at2759"/>
<accession>A0A8E2AHZ6</accession>
<name>A0A8E2AHZ6_9APHY</name>
<organism evidence="1 2">
    <name type="scientific">Obba rivulosa</name>
    <dbReference type="NCBI Taxonomy" id="1052685"/>
    <lineage>
        <taxon>Eukaryota</taxon>
        <taxon>Fungi</taxon>
        <taxon>Dikarya</taxon>
        <taxon>Basidiomycota</taxon>
        <taxon>Agaricomycotina</taxon>
        <taxon>Agaricomycetes</taxon>
        <taxon>Polyporales</taxon>
        <taxon>Gelatoporiaceae</taxon>
        <taxon>Obba</taxon>
    </lineage>
</organism>
<sequence length="122" mass="14155">MGILYTLFPGITSMEFGDGFRYRTLPERMPEQWEQYRSQNETRPLNGRWSHLQSLSGGVEDVYAVALTCQVDHLTVHFAIDKLRSSMPSSRSQVQIDSPPTQMLSKILMYSIRPDWIWSQKT</sequence>